<accession>I1YG63</accession>
<dbReference type="KEGG" id="mec:Q7C_735"/>
<dbReference type="eggNOG" id="COG0463">
    <property type="taxonomic scope" value="Bacteria"/>
</dbReference>
<evidence type="ECO:0000313" key="2">
    <source>
        <dbReference type="Proteomes" id="UP000009145"/>
    </source>
</evidence>
<dbReference type="Gene3D" id="3.90.550.10">
    <property type="entry name" value="Spore Coat Polysaccharide Biosynthesis Protein SpsA, Chain A"/>
    <property type="match status" value="1"/>
</dbReference>
<protein>
    <submittedName>
        <fullName evidence="1">Glycosyltransferase</fullName>
    </submittedName>
</protein>
<reference evidence="1 2" key="1">
    <citation type="journal article" date="2012" name="J. Bacteriol.">
        <title>Complete genome sequences of Methylophaga sp. strain JAM1 and Methylophaga sp. strain JAM7.</title>
        <authorList>
            <person name="Villeneuve C."/>
            <person name="Martineau C."/>
            <person name="Mauffrey F."/>
            <person name="Villemur R."/>
        </authorList>
    </citation>
    <scope>NUCLEOTIDE SEQUENCE [LARGE SCALE GENOMIC DNA]</scope>
    <source>
        <strain evidence="1 2">JAM7</strain>
    </source>
</reference>
<name>I1YG63_METFJ</name>
<dbReference type="SUPFAM" id="SSF53448">
    <property type="entry name" value="Nucleotide-diphospho-sugar transferases"/>
    <property type="match status" value="1"/>
</dbReference>
<keyword evidence="2" id="KW-1185">Reference proteome</keyword>
<dbReference type="HOGENOM" id="CLU_1160003_0_0_6"/>
<gene>
    <name evidence="1" type="ordered locus">Q7C_735</name>
</gene>
<dbReference type="EMBL" id="CP003380">
    <property type="protein sequence ID" value="AFJ01906.1"/>
    <property type="molecule type" value="Genomic_DNA"/>
</dbReference>
<dbReference type="PATRIC" id="fig|754477.3.peg.727"/>
<dbReference type="RefSeq" id="WP_014703327.1">
    <property type="nucleotide sequence ID" value="NC_017856.1"/>
</dbReference>
<evidence type="ECO:0000313" key="1">
    <source>
        <dbReference type="EMBL" id="AFJ01906.1"/>
    </source>
</evidence>
<organism evidence="1 2">
    <name type="scientific">Methylophaga frappieri (strain ATCC BAA-2434 / DSM 25690 / JAM7)</name>
    <dbReference type="NCBI Taxonomy" id="754477"/>
    <lineage>
        <taxon>Bacteria</taxon>
        <taxon>Pseudomonadati</taxon>
        <taxon>Pseudomonadota</taxon>
        <taxon>Gammaproteobacteria</taxon>
        <taxon>Thiotrichales</taxon>
        <taxon>Piscirickettsiaceae</taxon>
        <taxon>Methylophaga</taxon>
    </lineage>
</organism>
<dbReference type="InterPro" id="IPR029044">
    <property type="entry name" value="Nucleotide-diphossugar_trans"/>
</dbReference>
<sequence length="239" mass="27746">MNIEFNFTRAKGKFIALCEGDDYWIDADKLQTQVDIHKRYRNITLSCHKALEKNLSEKTEKLTYVLDGCDQFIETEDIVTRKKGYLPTASMMITSDFMQQISGYFKYINPPVGDYFIQIFMAFYGRVYYLSTLTSVYRKNVEGSWSETQSDSNALLNHRLKMIAALNKSWTYFSWTSKANAIAIPWAHYSIGIALPSASCYARLKVIKSFSPAFSIKKTRLLVRYYGFIFARSFRRIKS</sequence>
<dbReference type="STRING" id="754477.Q7C_735"/>
<dbReference type="Proteomes" id="UP000009145">
    <property type="component" value="Chromosome"/>
</dbReference>
<keyword evidence="1" id="KW-0808">Transferase</keyword>
<dbReference type="GO" id="GO:0016740">
    <property type="term" value="F:transferase activity"/>
    <property type="evidence" value="ECO:0007669"/>
    <property type="project" value="UniProtKB-KW"/>
</dbReference>
<proteinExistence type="predicted"/>
<dbReference type="AlphaFoldDB" id="I1YG63"/>